<dbReference type="BioCyc" id="BSUB633149:G1GM8-152-MONOMER"/>
<dbReference type="HOGENOM" id="CLU_139615_0_0_5"/>
<dbReference type="AlphaFoldDB" id="D9QIG5"/>
<organism evidence="2 3">
    <name type="scientific">Brevundimonas subvibrioides (strain ATCC 15264 / DSM 4735 / LMG 14903 / NBRC 16000 / CB 81)</name>
    <name type="common">Caulobacter subvibrioides</name>
    <dbReference type="NCBI Taxonomy" id="633149"/>
    <lineage>
        <taxon>Bacteria</taxon>
        <taxon>Pseudomonadati</taxon>
        <taxon>Pseudomonadota</taxon>
        <taxon>Alphaproteobacteria</taxon>
        <taxon>Caulobacterales</taxon>
        <taxon>Caulobacteraceae</taxon>
        <taxon>Brevundimonas</taxon>
    </lineage>
</organism>
<reference evidence="3" key="1">
    <citation type="journal article" date="2011" name="J. Bacteriol.">
        <title>Genome sequences of eight morphologically diverse alphaproteobacteria.</title>
        <authorList>
            <consortium name="US DOE Joint Genome Institute"/>
            <person name="Brown P.J."/>
            <person name="Kysela D.T."/>
            <person name="Buechlein A."/>
            <person name="Hemmerich C."/>
            <person name="Brun Y.V."/>
        </authorList>
    </citation>
    <scope>NUCLEOTIDE SEQUENCE [LARGE SCALE GENOMIC DNA]</scope>
    <source>
        <strain evidence="3">ATCC 15264 / DSM 4735 / LMG 14903 / NBRC 16000 / CB 81</strain>
    </source>
</reference>
<dbReference type="EMBL" id="CP002102">
    <property type="protein sequence ID" value="ADK99467.1"/>
    <property type="molecule type" value="Genomic_DNA"/>
</dbReference>
<dbReference type="STRING" id="633149.Bresu_0153"/>
<feature type="transmembrane region" description="Helical" evidence="1">
    <location>
        <begin position="12"/>
        <end position="32"/>
    </location>
</feature>
<dbReference type="KEGG" id="bsb:Bresu_0153"/>
<evidence type="ECO:0000256" key="1">
    <source>
        <dbReference type="SAM" id="Phobius"/>
    </source>
</evidence>
<dbReference type="RefSeq" id="WP_013267572.1">
    <property type="nucleotide sequence ID" value="NC_014375.1"/>
</dbReference>
<dbReference type="Proteomes" id="UP000002696">
    <property type="component" value="Chromosome"/>
</dbReference>
<protein>
    <submittedName>
        <fullName evidence="2">Uncharacterized protein</fullName>
    </submittedName>
</protein>
<name>D9QIG5_BRESC</name>
<dbReference type="OrthoDB" id="7205744at2"/>
<accession>D9QIG5</accession>
<evidence type="ECO:0000313" key="3">
    <source>
        <dbReference type="Proteomes" id="UP000002696"/>
    </source>
</evidence>
<keyword evidence="1" id="KW-1133">Transmembrane helix</keyword>
<sequence length="114" mass="13037">MNRFLTARRIGGLFFGLFALLMVGLFAVQRFYVDPEDKCIDSGRWWYAEGRECVQPIYLPDITKRPAGVSRAEASAEQNRELVAIEDRLKLERDARAAAILRDRKAYEASLPKT</sequence>
<keyword evidence="1" id="KW-0472">Membrane</keyword>
<evidence type="ECO:0000313" key="2">
    <source>
        <dbReference type="EMBL" id="ADK99467.1"/>
    </source>
</evidence>
<keyword evidence="1" id="KW-0812">Transmembrane</keyword>
<dbReference type="InParanoid" id="D9QIG5"/>
<gene>
    <name evidence="2" type="ordered locus">Bresu_0153</name>
</gene>
<keyword evidence="3" id="KW-1185">Reference proteome</keyword>
<proteinExistence type="predicted"/>